<accession>A0A494Z7S8</accession>
<keyword evidence="2" id="KW-1185">Reference proteome</keyword>
<proteinExistence type="predicted"/>
<dbReference type="OrthoDB" id="2455195at2"/>
<keyword evidence="1" id="KW-0167">Capsid protein</keyword>
<dbReference type="RefSeq" id="WP_121127642.1">
    <property type="nucleotide sequence ID" value="NZ_JBHUFK010000020.1"/>
</dbReference>
<dbReference type="EMBL" id="RBZO01000001">
    <property type="protein sequence ID" value="RKQ18670.1"/>
    <property type="molecule type" value="Genomic_DNA"/>
</dbReference>
<dbReference type="Pfam" id="PF11122">
    <property type="entry name" value="Spore-coat_CotD"/>
    <property type="match status" value="1"/>
</dbReference>
<comment type="caution">
    <text evidence="1">The sequence shown here is derived from an EMBL/GenBank/DDBJ whole genome shotgun (WGS) entry which is preliminary data.</text>
</comment>
<evidence type="ECO:0000313" key="1">
    <source>
        <dbReference type="EMBL" id="RKQ18670.1"/>
    </source>
</evidence>
<protein>
    <submittedName>
        <fullName evidence="1">Spore coat protein</fullName>
    </submittedName>
</protein>
<evidence type="ECO:0000313" key="2">
    <source>
        <dbReference type="Proteomes" id="UP000281813"/>
    </source>
</evidence>
<name>A0A494Z7S8_9BACI</name>
<gene>
    <name evidence="1" type="ORF">D8M05_00720</name>
</gene>
<keyword evidence="1" id="KW-0946">Virion</keyword>
<dbReference type="AlphaFoldDB" id="A0A494Z7S8"/>
<organism evidence="1 2">
    <name type="scientific">Oceanobacillus bengalensis</name>
    <dbReference type="NCBI Taxonomy" id="1435466"/>
    <lineage>
        <taxon>Bacteria</taxon>
        <taxon>Bacillati</taxon>
        <taxon>Bacillota</taxon>
        <taxon>Bacilli</taxon>
        <taxon>Bacillales</taxon>
        <taxon>Bacillaceae</taxon>
        <taxon>Oceanobacillus</taxon>
    </lineage>
</organism>
<reference evidence="1 2" key="1">
    <citation type="journal article" date="2015" name="Antonie Van Leeuwenhoek">
        <title>Oceanobacillus bengalensis sp. nov., a bacterium isolated from seawater of the Bay of Bengal.</title>
        <authorList>
            <person name="Yongchang O."/>
            <person name="Xiang W."/>
            <person name="Wang G."/>
        </authorList>
    </citation>
    <scope>NUCLEOTIDE SEQUENCE [LARGE SCALE GENOMIC DNA]</scope>
    <source>
        <strain evidence="1 2">MCCC 1K00260</strain>
    </source>
</reference>
<sequence length="142" mass="14850">MRHHHGPNCGCPKCVVHPTKFNTVHNYSESVVEHVHPSHTNVINHHTVKNNHIFPHSTSFQNVTNSVDQMGPSFQVPAPPNQVAGAMSPGFGSNPGQVAGAMSPGFGPNGGQVAGAMNPGFGPGHMGHGCGPCGPKPPKKWC</sequence>
<dbReference type="InterPro" id="IPR020108">
    <property type="entry name" value="Spore_coat_CotD"/>
</dbReference>
<dbReference type="Proteomes" id="UP000281813">
    <property type="component" value="Unassembled WGS sequence"/>
</dbReference>